<reference evidence="4" key="1">
    <citation type="journal article" date="2019" name="Int. J. Syst. Evol. Microbiol.">
        <title>The Global Catalogue of Microorganisms (GCM) 10K type strain sequencing project: providing services to taxonomists for standard genome sequencing and annotation.</title>
        <authorList>
            <consortium name="The Broad Institute Genomics Platform"/>
            <consortium name="The Broad Institute Genome Sequencing Center for Infectious Disease"/>
            <person name="Wu L."/>
            <person name="Ma J."/>
        </authorList>
    </citation>
    <scope>NUCLEOTIDE SEQUENCE [LARGE SCALE GENOMIC DNA]</scope>
    <source>
        <strain evidence="4">JCM 17804</strain>
    </source>
</reference>
<dbReference type="CDD" id="cd13623">
    <property type="entry name" value="PBP2_AA_hypothetical"/>
    <property type="match status" value="1"/>
</dbReference>
<organism evidence="3 4">
    <name type="scientific">Variovorax defluvii</name>
    <dbReference type="NCBI Taxonomy" id="913761"/>
    <lineage>
        <taxon>Bacteria</taxon>
        <taxon>Pseudomonadati</taxon>
        <taxon>Pseudomonadota</taxon>
        <taxon>Betaproteobacteria</taxon>
        <taxon>Burkholderiales</taxon>
        <taxon>Comamonadaceae</taxon>
        <taxon>Variovorax</taxon>
    </lineage>
</organism>
<sequence>MTQSHPIPRDIVSAFAPTGRLRASINLGNPILANKDAAGQPVGVSIDLARAFAERLGVACELVVFDTAGKSVDAVKAEQADIGFFAIDPLRGEGIRFTAPYVLIEGAYLVRDDSPLKDNAEVDQPGRSVMVGKGSAYDLYLTRELKAATILRAPSSPAVVDAFLAENAEVAAGVKQQLEADAARLGGLRLLPGRFMVIQQAMGTPASRGEAAQAALADFVETMKASGFVGQALKRHGIQGAAVAPARGA</sequence>
<name>A0ABP8I5H2_9BURK</name>
<feature type="domain" description="Solute-binding protein family 3/N-terminal" evidence="2">
    <location>
        <begin position="20"/>
        <end position="240"/>
    </location>
</feature>
<evidence type="ECO:0000256" key="1">
    <source>
        <dbReference type="ARBA" id="ARBA00022729"/>
    </source>
</evidence>
<comment type="caution">
    <text evidence="3">The sequence shown here is derived from an EMBL/GenBank/DDBJ whole genome shotgun (WGS) entry which is preliminary data.</text>
</comment>
<proteinExistence type="predicted"/>
<keyword evidence="4" id="KW-1185">Reference proteome</keyword>
<dbReference type="Proteomes" id="UP001500975">
    <property type="component" value="Unassembled WGS sequence"/>
</dbReference>
<dbReference type="Pfam" id="PF00497">
    <property type="entry name" value="SBP_bac_3"/>
    <property type="match status" value="1"/>
</dbReference>
<dbReference type="EMBL" id="BAABGJ010000075">
    <property type="protein sequence ID" value="GAA4351492.1"/>
    <property type="molecule type" value="Genomic_DNA"/>
</dbReference>
<protein>
    <submittedName>
        <fullName evidence="3">ABC transporter substrate-binding protein</fullName>
    </submittedName>
</protein>
<dbReference type="SUPFAM" id="SSF53850">
    <property type="entry name" value="Periplasmic binding protein-like II"/>
    <property type="match status" value="1"/>
</dbReference>
<gene>
    <name evidence="3" type="ORF">GCM10023165_39760</name>
</gene>
<dbReference type="InterPro" id="IPR001638">
    <property type="entry name" value="Solute-binding_3/MltF_N"/>
</dbReference>
<evidence type="ECO:0000259" key="2">
    <source>
        <dbReference type="SMART" id="SM00062"/>
    </source>
</evidence>
<dbReference type="RefSeq" id="WP_345540080.1">
    <property type="nucleotide sequence ID" value="NZ_BAABGJ010000075.1"/>
</dbReference>
<dbReference type="PANTHER" id="PTHR35936">
    <property type="entry name" value="MEMBRANE-BOUND LYTIC MUREIN TRANSGLYCOSYLASE F"/>
    <property type="match status" value="1"/>
</dbReference>
<evidence type="ECO:0000313" key="4">
    <source>
        <dbReference type="Proteomes" id="UP001500975"/>
    </source>
</evidence>
<dbReference type="SMART" id="SM00062">
    <property type="entry name" value="PBPb"/>
    <property type="match status" value="1"/>
</dbReference>
<accession>A0ABP8I5H2</accession>
<keyword evidence="1" id="KW-0732">Signal</keyword>
<dbReference type="Gene3D" id="3.40.190.10">
    <property type="entry name" value="Periplasmic binding protein-like II"/>
    <property type="match status" value="2"/>
</dbReference>
<evidence type="ECO:0000313" key="3">
    <source>
        <dbReference type="EMBL" id="GAA4351492.1"/>
    </source>
</evidence>
<dbReference type="PANTHER" id="PTHR35936:SF17">
    <property type="entry name" value="ARGININE-BINDING EXTRACELLULAR PROTEIN ARTP"/>
    <property type="match status" value="1"/>
</dbReference>